<accession>A0ACB7XFW2</accession>
<proteinExistence type="predicted"/>
<dbReference type="Proteomes" id="UP000828048">
    <property type="component" value="Chromosome 10"/>
</dbReference>
<comment type="caution">
    <text evidence="1">The sequence shown here is derived from an EMBL/GenBank/DDBJ whole genome shotgun (WGS) entry which is preliminary data.</text>
</comment>
<name>A0ACB7XFW2_9ERIC</name>
<evidence type="ECO:0000313" key="2">
    <source>
        <dbReference type="Proteomes" id="UP000828048"/>
    </source>
</evidence>
<protein>
    <submittedName>
        <fullName evidence="1">Uncharacterized protein</fullName>
    </submittedName>
</protein>
<organism evidence="1 2">
    <name type="scientific">Vaccinium darrowii</name>
    <dbReference type="NCBI Taxonomy" id="229202"/>
    <lineage>
        <taxon>Eukaryota</taxon>
        <taxon>Viridiplantae</taxon>
        <taxon>Streptophyta</taxon>
        <taxon>Embryophyta</taxon>
        <taxon>Tracheophyta</taxon>
        <taxon>Spermatophyta</taxon>
        <taxon>Magnoliopsida</taxon>
        <taxon>eudicotyledons</taxon>
        <taxon>Gunneridae</taxon>
        <taxon>Pentapetalae</taxon>
        <taxon>asterids</taxon>
        <taxon>Ericales</taxon>
        <taxon>Ericaceae</taxon>
        <taxon>Vaccinioideae</taxon>
        <taxon>Vaccinieae</taxon>
        <taxon>Vaccinium</taxon>
    </lineage>
</organism>
<evidence type="ECO:0000313" key="1">
    <source>
        <dbReference type="EMBL" id="KAH7839660.1"/>
    </source>
</evidence>
<keyword evidence="2" id="KW-1185">Reference proteome</keyword>
<dbReference type="EMBL" id="CM037160">
    <property type="protein sequence ID" value="KAH7839660.1"/>
    <property type="molecule type" value="Genomic_DNA"/>
</dbReference>
<gene>
    <name evidence="1" type="ORF">Vadar_006981</name>
</gene>
<reference evidence="1 2" key="1">
    <citation type="journal article" date="2021" name="Hortic Res">
        <title>High-quality reference genome and annotation aids understanding of berry development for evergreen blueberry (Vaccinium darrowii).</title>
        <authorList>
            <person name="Yu J."/>
            <person name="Hulse-Kemp A.M."/>
            <person name="Babiker E."/>
            <person name="Staton M."/>
        </authorList>
    </citation>
    <scope>NUCLEOTIDE SEQUENCE [LARGE SCALE GENOMIC DNA]</scope>
    <source>
        <strain evidence="2">cv. NJ 8807/NJ 8810</strain>
        <tissue evidence="1">Young leaf</tissue>
    </source>
</reference>
<sequence>MEVLPSGLTNIFALLGKAARDILDALSFYLSLSSSPFTEILYNVPLRNREISSSLLSVCCHTRPSFQGAQHHNLTTQEDGQLCFLGELDHQVDKSLISLVKSDRAGLYISAFHGWWVLVDGDLGPQEVIVCPGLALY</sequence>